<dbReference type="InterPro" id="IPR022973">
    <property type="entry name" value="Ribosomal_uL10_bac"/>
</dbReference>
<dbReference type="PANTHER" id="PTHR11560">
    <property type="entry name" value="39S RIBOSOMAL PROTEIN L10, MITOCHONDRIAL"/>
    <property type="match status" value="1"/>
</dbReference>
<dbReference type="Gene3D" id="3.30.70.1730">
    <property type="match status" value="1"/>
</dbReference>
<keyword evidence="6" id="KW-0699">rRNA-binding</keyword>
<dbReference type="NCBIfam" id="NF000955">
    <property type="entry name" value="PRK00099.1-1"/>
    <property type="match status" value="1"/>
</dbReference>
<dbReference type="Proteomes" id="UP000198795">
    <property type="component" value="Unassembled WGS sequence"/>
</dbReference>
<gene>
    <name evidence="6" type="primary">rplJ</name>
    <name evidence="7" type="ORF">SAMN04488061_3680</name>
</gene>
<sequence length="172" mass="17767">MDRAAKSELVATLHDVFNETGVVVVAHYSGLTVAQMTDYRSRVKAAGGKVKVAKNRLAKLALQDTPASGIADLFTGPTCIAYSQDPIAAAKVAVGYAKENEKLVILGGAMGETVLDANAVKALAELPSLDELRAKLIGLLNAPATKIARTVKEPGATLARVIQAKASAGEAA</sequence>
<evidence type="ECO:0000256" key="3">
    <source>
        <dbReference type="ARBA" id="ARBA00022980"/>
    </source>
</evidence>
<comment type="function">
    <text evidence="1 6">Forms part of the ribosomal stalk, playing a central role in the interaction of the ribosome with GTP-bound translation factors.</text>
</comment>
<dbReference type="Gene3D" id="6.10.250.290">
    <property type="match status" value="1"/>
</dbReference>
<comment type="caution">
    <text evidence="7">The sequence shown here is derived from an EMBL/GenBank/DDBJ whole genome shotgun (WGS) entry which is preliminary data.</text>
</comment>
<keyword evidence="3 6" id="KW-0689">Ribosomal protein</keyword>
<comment type="subunit">
    <text evidence="6">Part of the ribosomal stalk of the 50S ribosomal subunit. The N-terminus interacts with L11 and the large rRNA to form the base of the stalk. The C-terminus forms an elongated spine to which L12 dimers bind in a sequential fashion forming a multimeric L10(L12)X complex.</text>
</comment>
<keyword evidence="8" id="KW-1185">Reference proteome</keyword>
<dbReference type="EMBL" id="FNJC01000009">
    <property type="protein sequence ID" value="SDP67135.1"/>
    <property type="molecule type" value="Genomic_DNA"/>
</dbReference>
<reference evidence="7 8" key="1">
    <citation type="submission" date="2016-10" db="EMBL/GenBank/DDBJ databases">
        <authorList>
            <person name="Varghese N."/>
            <person name="Submissions S."/>
        </authorList>
    </citation>
    <scope>NUCLEOTIDE SEQUENCE [LARGE SCALE GENOMIC DNA]</scope>
    <source>
        <strain evidence="7 8">CGMCC 1.6497</strain>
    </source>
</reference>
<dbReference type="SUPFAM" id="SSF160369">
    <property type="entry name" value="Ribosomal protein L10-like"/>
    <property type="match status" value="1"/>
</dbReference>
<dbReference type="InterPro" id="IPR047865">
    <property type="entry name" value="Ribosomal_uL10_bac_type"/>
</dbReference>
<proteinExistence type="inferred from homology"/>
<dbReference type="RefSeq" id="WP_090230862.1">
    <property type="nucleotide sequence ID" value="NZ_FNJC01000009.1"/>
</dbReference>
<evidence type="ECO:0000256" key="4">
    <source>
        <dbReference type="ARBA" id="ARBA00023274"/>
    </source>
</evidence>
<dbReference type="HAMAP" id="MF_00362">
    <property type="entry name" value="Ribosomal_uL10"/>
    <property type="match status" value="1"/>
</dbReference>
<evidence type="ECO:0000256" key="1">
    <source>
        <dbReference type="ARBA" id="ARBA00002633"/>
    </source>
</evidence>
<name>A0A1H0UM46_9HYPH</name>
<dbReference type="CDD" id="cd05797">
    <property type="entry name" value="Ribosomal_L10"/>
    <property type="match status" value="1"/>
</dbReference>
<evidence type="ECO:0000256" key="5">
    <source>
        <dbReference type="ARBA" id="ARBA00035202"/>
    </source>
</evidence>
<dbReference type="InterPro" id="IPR001790">
    <property type="entry name" value="Ribosomal_uL10"/>
</dbReference>
<protein>
    <recommendedName>
        <fullName evidence="5 6">Large ribosomal subunit protein uL10</fullName>
    </recommendedName>
</protein>
<organism evidence="7 8">
    <name type="scientific">Filomicrobium insigne</name>
    <dbReference type="NCBI Taxonomy" id="418854"/>
    <lineage>
        <taxon>Bacteria</taxon>
        <taxon>Pseudomonadati</taxon>
        <taxon>Pseudomonadota</taxon>
        <taxon>Alphaproteobacteria</taxon>
        <taxon>Hyphomicrobiales</taxon>
        <taxon>Hyphomicrobiaceae</taxon>
        <taxon>Filomicrobium</taxon>
    </lineage>
</organism>
<evidence type="ECO:0000256" key="6">
    <source>
        <dbReference type="HAMAP-Rule" id="MF_00362"/>
    </source>
</evidence>
<evidence type="ECO:0000313" key="7">
    <source>
        <dbReference type="EMBL" id="SDP67135.1"/>
    </source>
</evidence>
<keyword evidence="6" id="KW-0694">RNA-binding</keyword>
<evidence type="ECO:0000313" key="8">
    <source>
        <dbReference type="Proteomes" id="UP000198795"/>
    </source>
</evidence>
<dbReference type="InterPro" id="IPR043141">
    <property type="entry name" value="Ribosomal_uL10-like_sf"/>
</dbReference>
<accession>A0A1H0UM46</accession>
<comment type="similarity">
    <text evidence="2 6">Belongs to the universal ribosomal protein uL10 family.</text>
</comment>
<keyword evidence="4 6" id="KW-0687">Ribonucleoprotein</keyword>
<dbReference type="Pfam" id="PF00466">
    <property type="entry name" value="Ribosomal_L10"/>
    <property type="match status" value="1"/>
</dbReference>
<dbReference type="GO" id="GO:0005840">
    <property type="term" value="C:ribosome"/>
    <property type="evidence" value="ECO:0007669"/>
    <property type="project" value="UniProtKB-KW"/>
</dbReference>
<evidence type="ECO:0000256" key="2">
    <source>
        <dbReference type="ARBA" id="ARBA00008889"/>
    </source>
</evidence>